<sequence>MILFFSDGIKKQRKEDLVSYSELPFGFSNDELSQPNCKQLYNFGLVEASGFIFLSHFLEWDSSSTFGSSSQLMGRA</sequence>
<proteinExistence type="predicted"/>
<accession>A0A2P2PXH9</accession>
<dbReference type="AlphaFoldDB" id="A0A2P2PXH9"/>
<protein>
    <submittedName>
        <fullName evidence="1">Uncharacterized protein</fullName>
    </submittedName>
</protein>
<name>A0A2P2PXH9_RHIMU</name>
<reference evidence="1" key="1">
    <citation type="submission" date="2018-02" db="EMBL/GenBank/DDBJ databases">
        <title>Rhizophora mucronata_Transcriptome.</title>
        <authorList>
            <person name="Meera S.P."/>
            <person name="Sreeshan A."/>
            <person name="Augustine A."/>
        </authorList>
    </citation>
    <scope>NUCLEOTIDE SEQUENCE</scope>
    <source>
        <tissue evidence="1">Leaf</tissue>
    </source>
</reference>
<evidence type="ECO:0000313" key="1">
    <source>
        <dbReference type="EMBL" id="MBX59441.1"/>
    </source>
</evidence>
<dbReference type="EMBL" id="GGEC01078957">
    <property type="protein sequence ID" value="MBX59441.1"/>
    <property type="molecule type" value="Transcribed_RNA"/>
</dbReference>
<organism evidence="1">
    <name type="scientific">Rhizophora mucronata</name>
    <name type="common">Asiatic mangrove</name>
    <dbReference type="NCBI Taxonomy" id="61149"/>
    <lineage>
        <taxon>Eukaryota</taxon>
        <taxon>Viridiplantae</taxon>
        <taxon>Streptophyta</taxon>
        <taxon>Embryophyta</taxon>
        <taxon>Tracheophyta</taxon>
        <taxon>Spermatophyta</taxon>
        <taxon>Magnoliopsida</taxon>
        <taxon>eudicotyledons</taxon>
        <taxon>Gunneridae</taxon>
        <taxon>Pentapetalae</taxon>
        <taxon>rosids</taxon>
        <taxon>fabids</taxon>
        <taxon>Malpighiales</taxon>
        <taxon>Rhizophoraceae</taxon>
        <taxon>Rhizophora</taxon>
    </lineage>
</organism>